<keyword evidence="1" id="KW-0812">Transmembrane</keyword>
<organism evidence="2 3">
    <name type="scientific">Meyerozyma guilliermondii (strain ATCC 6260 / CBS 566 / DSM 6381 / JCM 1539 / NBRC 10279 / NRRL Y-324)</name>
    <name type="common">Yeast</name>
    <name type="synonym">Candida guilliermondii</name>
    <dbReference type="NCBI Taxonomy" id="294746"/>
    <lineage>
        <taxon>Eukaryota</taxon>
        <taxon>Fungi</taxon>
        <taxon>Dikarya</taxon>
        <taxon>Ascomycota</taxon>
        <taxon>Saccharomycotina</taxon>
        <taxon>Pichiomycetes</taxon>
        <taxon>Debaryomycetaceae</taxon>
        <taxon>Meyerozyma</taxon>
    </lineage>
</organism>
<dbReference type="AlphaFoldDB" id="A5DGM0"/>
<name>A5DGM0_PICGU</name>
<dbReference type="KEGG" id="pgu:PGUG_02421"/>
<gene>
    <name evidence="2" type="ORF">PGUG_02421</name>
</gene>
<keyword evidence="3" id="KW-1185">Reference proteome</keyword>
<evidence type="ECO:0000256" key="1">
    <source>
        <dbReference type="SAM" id="Phobius"/>
    </source>
</evidence>
<evidence type="ECO:0000313" key="2">
    <source>
        <dbReference type="EMBL" id="EDK38322.1"/>
    </source>
</evidence>
<dbReference type="Proteomes" id="UP000001997">
    <property type="component" value="Unassembled WGS sequence"/>
</dbReference>
<keyword evidence="1" id="KW-1133">Transmembrane helix</keyword>
<evidence type="ECO:0000313" key="3">
    <source>
        <dbReference type="Proteomes" id="UP000001997"/>
    </source>
</evidence>
<sequence length="221" mass="24839">MLGIIDLDKRHIDIILSQSRPNQVSTFQRYMVIFAPKNHDDFSFYFLASCERVVLLAFAQSMVVNVSSKKTNCSTHSFVKSSSKCQMASKTHSCSANLAIASFKVHKIVNCQLIVFIIRLQFFGNLVVVTLICSFSIVSQWLVQFKVMVNGRCYRYISLSCNILGKSGDGTSDLVNFTVHHNSWKLCIWVIGDFGVVYKEPHGGPVGRFDVVVGLFDKHVD</sequence>
<dbReference type="HOGENOM" id="CLU_1251072_0_0_1"/>
<dbReference type="InParanoid" id="A5DGM0"/>
<keyword evidence="1" id="KW-0472">Membrane</keyword>
<accession>A5DGM0</accession>
<dbReference type="EMBL" id="CH408157">
    <property type="protein sequence ID" value="EDK38322.1"/>
    <property type="molecule type" value="Genomic_DNA"/>
</dbReference>
<reference evidence="2 3" key="1">
    <citation type="journal article" date="2009" name="Nature">
        <title>Evolution of pathogenicity and sexual reproduction in eight Candida genomes.</title>
        <authorList>
            <person name="Butler G."/>
            <person name="Rasmussen M.D."/>
            <person name="Lin M.F."/>
            <person name="Santos M.A."/>
            <person name="Sakthikumar S."/>
            <person name="Munro C.A."/>
            <person name="Rheinbay E."/>
            <person name="Grabherr M."/>
            <person name="Forche A."/>
            <person name="Reedy J.L."/>
            <person name="Agrafioti I."/>
            <person name="Arnaud M.B."/>
            <person name="Bates S."/>
            <person name="Brown A.J."/>
            <person name="Brunke S."/>
            <person name="Costanzo M.C."/>
            <person name="Fitzpatrick D.A."/>
            <person name="de Groot P.W."/>
            <person name="Harris D."/>
            <person name="Hoyer L.L."/>
            <person name="Hube B."/>
            <person name="Klis F.M."/>
            <person name="Kodira C."/>
            <person name="Lennard N."/>
            <person name="Logue M.E."/>
            <person name="Martin R."/>
            <person name="Neiman A.M."/>
            <person name="Nikolaou E."/>
            <person name="Quail M.A."/>
            <person name="Quinn J."/>
            <person name="Santos M.C."/>
            <person name="Schmitzberger F.F."/>
            <person name="Sherlock G."/>
            <person name="Shah P."/>
            <person name="Silverstein K.A."/>
            <person name="Skrzypek M.S."/>
            <person name="Soll D."/>
            <person name="Staggs R."/>
            <person name="Stansfield I."/>
            <person name="Stumpf M.P."/>
            <person name="Sudbery P.E."/>
            <person name="Srikantha T."/>
            <person name="Zeng Q."/>
            <person name="Berman J."/>
            <person name="Berriman M."/>
            <person name="Heitman J."/>
            <person name="Gow N.A."/>
            <person name="Lorenz M.C."/>
            <person name="Birren B.W."/>
            <person name="Kellis M."/>
            <person name="Cuomo C.A."/>
        </authorList>
    </citation>
    <scope>NUCLEOTIDE SEQUENCE [LARGE SCALE GENOMIC DNA]</scope>
    <source>
        <strain evidence="3">ATCC 6260 / CBS 566 / DSM 6381 / JCM 1539 / NBRC 10279 / NRRL Y-324</strain>
    </source>
</reference>
<dbReference type="RefSeq" id="XP_001484691.1">
    <property type="nucleotide sequence ID" value="XM_001484641.1"/>
</dbReference>
<protein>
    <submittedName>
        <fullName evidence="2">Uncharacterized protein</fullName>
    </submittedName>
</protein>
<dbReference type="GeneID" id="5126726"/>
<proteinExistence type="predicted"/>
<feature type="transmembrane region" description="Helical" evidence="1">
    <location>
        <begin position="122"/>
        <end position="143"/>
    </location>
</feature>